<feature type="chain" id="PRO_5047241873" description="YncE family protein" evidence="1">
    <location>
        <begin position="22"/>
        <end position="441"/>
    </location>
</feature>
<sequence length="441" mass="47914">MKYRKKRFLGFLILTAISMQIGVKGTFAEHSKKSFKSWDNSIFVYTGLGESVDILDPVKMKKIGTISGIADIHNCFTSYDGRSLYITAGREIVRVDFKGKNGGGVKERNELMADELAHVALTLDGKNLYISDGKDNVIVVDANTMEAIKTINMPTGLDDVIKIVKDELGESWDDSDSNPHGLAIHPRGRYIYVPLAWSGAVAVIDTRINEVVKTLYLNASDSSQPGHGTTPVALGFSTDGHWCFVSCAVPGYETILNTSDPANPKIETTVAVGLSPIQVPANPSNRYFIAPCQTSSLLDNKASSVPDPVFDNTGWIDWFNTNKDTALDLVEALLSSTHEAEPMEPNDNKPDACFVVEIEDNYDSDGTSWELLDIVEAGVGPHGVSYTPGGEFAFVTLSNEIPGKVAVITETEPGKFKVIHTIKVGTFPNGISTRFGKNQNS</sequence>
<dbReference type="InterPro" id="IPR051200">
    <property type="entry name" value="Host-pathogen_enzymatic-act"/>
</dbReference>
<proteinExistence type="predicted"/>
<evidence type="ECO:0008006" key="4">
    <source>
        <dbReference type="Google" id="ProtNLM"/>
    </source>
</evidence>
<name>A0ABQ0JSV1_9BACT</name>
<keyword evidence="3" id="KW-1185">Reference proteome</keyword>
<dbReference type="SUPFAM" id="SSF75011">
    <property type="entry name" value="3-carboxy-cis,cis-mucoante lactonizing enzyme"/>
    <property type="match status" value="1"/>
</dbReference>
<dbReference type="Gene3D" id="2.130.10.10">
    <property type="entry name" value="YVTN repeat-like/Quinoprotein amine dehydrogenase"/>
    <property type="match status" value="3"/>
</dbReference>
<protein>
    <recommendedName>
        <fullName evidence="4">YncE family protein</fullName>
    </recommendedName>
</protein>
<dbReference type="PANTHER" id="PTHR47197">
    <property type="entry name" value="PROTEIN NIRF"/>
    <property type="match status" value="1"/>
</dbReference>
<dbReference type="RefSeq" id="WP_052561703.1">
    <property type="nucleotide sequence ID" value="NZ_BAFN01000001.1"/>
</dbReference>
<keyword evidence="1" id="KW-0732">Signal</keyword>
<organism evidence="2 3">
    <name type="scientific">Candidatus Brocadia sinica JPN1</name>
    <dbReference type="NCBI Taxonomy" id="1197129"/>
    <lineage>
        <taxon>Bacteria</taxon>
        <taxon>Pseudomonadati</taxon>
        <taxon>Planctomycetota</taxon>
        <taxon>Candidatus Brocadiia</taxon>
        <taxon>Candidatus Brocadiales</taxon>
        <taxon>Candidatus Brocadiaceae</taxon>
        <taxon>Candidatus Brocadia</taxon>
    </lineage>
</organism>
<comment type="caution">
    <text evidence="2">The sequence shown here is derived from an EMBL/GenBank/DDBJ whole genome shotgun (WGS) entry which is preliminary data.</text>
</comment>
<feature type="signal peptide" evidence="1">
    <location>
        <begin position="1"/>
        <end position="21"/>
    </location>
</feature>
<evidence type="ECO:0000256" key="1">
    <source>
        <dbReference type="SAM" id="SignalP"/>
    </source>
</evidence>
<dbReference type="PANTHER" id="PTHR47197:SF3">
    <property type="entry name" value="DIHYDRO-HEME D1 DEHYDROGENASE"/>
    <property type="match status" value="1"/>
</dbReference>
<reference evidence="3" key="1">
    <citation type="journal article" date="2015" name="Genome Announc.">
        <title>Draft Genome Sequence of an Anaerobic Ammonium-Oxidizing Bacterium, "Candidatus Brocadia sinica".</title>
        <authorList>
            <person name="Oshiki M."/>
            <person name="Shinyako-Hata K."/>
            <person name="Satoh H."/>
            <person name="Okabe S."/>
        </authorList>
    </citation>
    <scope>NUCLEOTIDE SEQUENCE [LARGE SCALE GENOMIC DNA]</scope>
    <source>
        <strain evidence="3">JPN1</strain>
    </source>
</reference>
<evidence type="ECO:0000313" key="3">
    <source>
        <dbReference type="Proteomes" id="UP000032309"/>
    </source>
</evidence>
<gene>
    <name evidence="2" type="ORF">BROSI_A0304</name>
</gene>
<dbReference type="InterPro" id="IPR015943">
    <property type="entry name" value="WD40/YVTN_repeat-like_dom_sf"/>
</dbReference>
<evidence type="ECO:0000313" key="2">
    <source>
        <dbReference type="EMBL" id="GAN31800.1"/>
    </source>
</evidence>
<dbReference type="Proteomes" id="UP000032309">
    <property type="component" value="Unassembled WGS sequence"/>
</dbReference>
<accession>A0ABQ0JSV1</accession>
<dbReference type="EMBL" id="BAFN01000001">
    <property type="protein sequence ID" value="GAN31800.1"/>
    <property type="molecule type" value="Genomic_DNA"/>
</dbReference>